<proteinExistence type="predicted"/>
<reference evidence="2 3" key="1">
    <citation type="submission" date="2018-01" db="EMBL/GenBank/DDBJ databases">
        <title>Cryobacterium sp. nov., from glaciers in China.</title>
        <authorList>
            <person name="Liu Q."/>
            <person name="Xin Y.-H."/>
        </authorList>
    </citation>
    <scope>NUCLEOTIDE SEQUENCE [LARGE SCALE GENOMIC DNA]</scope>
    <source>
        <strain evidence="2 3">TMB1-8</strain>
    </source>
</reference>
<keyword evidence="1" id="KW-0472">Membrane</keyword>
<feature type="transmembrane region" description="Helical" evidence="1">
    <location>
        <begin position="18"/>
        <end position="38"/>
    </location>
</feature>
<sequence>MRQIPQTNRTAGFTLVELLIYSLLLVLVVFIGGGLLAGSSRTTTLVRSMTTATSLAQKLTSSVQGGVRDAVAIKTPYTPTVAAVGVAGTQLLVVETTTGGATSSTQCQAWFYVPSHGGQLFVRTVTPLAAIVPPNVAYLASLSASTPAAAPTGWQIWGEGVNQSGSLPFTRTGNQIGISLSIDAGTSPDVKVVSSALDRQPTVGATSTCF</sequence>
<dbReference type="AlphaFoldDB" id="A0A2S3ZP60"/>
<evidence type="ECO:0000313" key="3">
    <source>
        <dbReference type="Proteomes" id="UP000237104"/>
    </source>
</evidence>
<organism evidence="2 3">
    <name type="scientific">Cryobacterium zongtaii</name>
    <dbReference type="NCBI Taxonomy" id="1259217"/>
    <lineage>
        <taxon>Bacteria</taxon>
        <taxon>Bacillati</taxon>
        <taxon>Actinomycetota</taxon>
        <taxon>Actinomycetes</taxon>
        <taxon>Micrococcales</taxon>
        <taxon>Microbacteriaceae</taxon>
        <taxon>Cryobacterium</taxon>
    </lineage>
</organism>
<dbReference type="OrthoDB" id="5117911at2"/>
<evidence type="ECO:0000313" key="2">
    <source>
        <dbReference type="EMBL" id="POH70990.1"/>
    </source>
</evidence>
<name>A0A2S3ZP60_9MICO</name>
<evidence type="ECO:0000256" key="1">
    <source>
        <dbReference type="SAM" id="Phobius"/>
    </source>
</evidence>
<evidence type="ECO:0008006" key="4">
    <source>
        <dbReference type="Google" id="ProtNLM"/>
    </source>
</evidence>
<protein>
    <recommendedName>
        <fullName evidence="4">Prepilin-type N-terminal cleavage/methylation domain-containing protein</fullName>
    </recommendedName>
</protein>
<accession>A0A2S3ZP60</accession>
<dbReference type="EMBL" id="PPXF01000013">
    <property type="protein sequence ID" value="POH70990.1"/>
    <property type="molecule type" value="Genomic_DNA"/>
</dbReference>
<gene>
    <name evidence="2" type="ORF">C3B59_03215</name>
</gene>
<dbReference type="RefSeq" id="WP_103429984.1">
    <property type="nucleotide sequence ID" value="NZ_PPXF01000013.1"/>
</dbReference>
<keyword evidence="1" id="KW-1133">Transmembrane helix</keyword>
<comment type="caution">
    <text evidence="2">The sequence shown here is derived from an EMBL/GenBank/DDBJ whole genome shotgun (WGS) entry which is preliminary data.</text>
</comment>
<dbReference type="Proteomes" id="UP000237104">
    <property type="component" value="Unassembled WGS sequence"/>
</dbReference>
<keyword evidence="1" id="KW-0812">Transmembrane</keyword>